<keyword evidence="5 7" id="KW-0560">Oxidoreductase</keyword>
<sequence>MARTAAVIGGGVIGGGWAARFALNGWNVRVYDPDPEAERKIGEVMGNARRSLPGLTDVALPAEGAISFHSSIAEAVEGAEWIQESVPERLDIKHSTFGAIQQACDPDAVIGSSTSGFKPSELQEGAARPGQIMVAHPFNPVYLLPLVELVPGDAGDAALIEVAKATLSSLGMYPLHLRKEIDAHVADRFLEAVWREALWLVKDGIATTEEIDNAIRYGFGIRWAQMGLFETYRVAGGEAGMKHFMAQFGPALKWPWTKLMDVPEFTDELVDLIAGQSDAQSGAYSIRELERIRDNNLVTMMRGLKAQDWGAGALLNAQEKLMRAGTALGARAAELPADKPVLTARRTVPLDWTDYNGHMTESRYLHAFADATDRFMEIIGCDAEYIRAGGSYFTAETHIQHLDEVHAGAVIEITTQVILGEGKKMHLWHEMREAERLLATGEHFLLHVSLETRKPAPPSAEIEAALVRFAQGHAGLPRPEGLGRAIGAAR</sequence>
<dbReference type="PANTHER" id="PTHR48075">
    <property type="entry name" value="3-HYDROXYACYL-COA DEHYDROGENASE FAMILY PROTEIN"/>
    <property type="match status" value="1"/>
</dbReference>
<dbReference type="SUPFAM" id="SSF48179">
    <property type="entry name" value="6-phosphogluconate dehydrogenase C-terminal domain-like"/>
    <property type="match status" value="1"/>
</dbReference>
<accession>A0ABV3RKC4</accession>
<dbReference type="InterPro" id="IPR013328">
    <property type="entry name" value="6PGD_dom2"/>
</dbReference>
<proteinExistence type="inferred from homology"/>
<comment type="pathway">
    <text evidence="2 7">Amine and polyamine metabolism; carnitine metabolism.</text>
</comment>
<keyword evidence="11" id="KW-1185">Reference proteome</keyword>
<comment type="function">
    <text evidence="7">Catalyzes the NAD(+)-dependent oxidation of L-carnitine to 3-dehydrocarnitine.</text>
</comment>
<comment type="catalytic activity">
    <reaction evidence="7">
        <text>carnitine + NAD(+) = 3-dehydrocarnitine + NADH + H(+)</text>
        <dbReference type="Rhea" id="RHEA:19265"/>
        <dbReference type="ChEBI" id="CHEBI:15378"/>
        <dbReference type="ChEBI" id="CHEBI:17126"/>
        <dbReference type="ChEBI" id="CHEBI:57540"/>
        <dbReference type="ChEBI" id="CHEBI:57885"/>
        <dbReference type="ChEBI" id="CHEBI:57945"/>
        <dbReference type="EC" id="1.1.1.108"/>
    </reaction>
</comment>
<dbReference type="NCBIfam" id="NF005716">
    <property type="entry name" value="PRK07531.1"/>
    <property type="match status" value="1"/>
</dbReference>
<dbReference type="EMBL" id="JBFNXX010000004">
    <property type="protein sequence ID" value="MEW9919416.1"/>
    <property type="molecule type" value="Genomic_DNA"/>
</dbReference>
<dbReference type="Gene3D" id="3.40.50.720">
    <property type="entry name" value="NAD(P)-binding Rossmann-like Domain"/>
    <property type="match status" value="1"/>
</dbReference>
<dbReference type="InterPro" id="IPR036291">
    <property type="entry name" value="NAD(P)-bd_dom_sf"/>
</dbReference>
<comment type="subcellular location">
    <subcellularLocation>
        <location evidence="1 7">Cytoplasm</location>
    </subcellularLocation>
</comment>
<evidence type="ECO:0000313" key="10">
    <source>
        <dbReference type="EMBL" id="MEW9919416.1"/>
    </source>
</evidence>
<evidence type="ECO:0000256" key="3">
    <source>
        <dbReference type="ARBA" id="ARBA00011738"/>
    </source>
</evidence>
<feature type="domain" description="3-hydroxyacyl-CoA dehydrogenase NAD binding" evidence="9">
    <location>
        <begin position="5"/>
        <end position="179"/>
    </location>
</feature>
<dbReference type="InterPro" id="IPR006108">
    <property type="entry name" value="3HC_DH_C"/>
</dbReference>
<name>A0ABV3RKC4_9RHOB</name>
<dbReference type="SUPFAM" id="SSF54637">
    <property type="entry name" value="Thioesterase/thiol ester dehydrase-isomerase"/>
    <property type="match status" value="1"/>
</dbReference>
<dbReference type="Pfam" id="PF02737">
    <property type="entry name" value="3HCDH_N"/>
    <property type="match status" value="1"/>
</dbReference>
<dbReference type="Gene3D" id="3.10.129.10">
    <property type="entry name" value="Hotdog Thioesterase"/>
    <property type="match status" value="1"/>
</dbReference>
<evidence type="ECO:0000256" key="4">
    <source>
        <dbReference type="ARBA" id="ARBA00022490"/>
    </source>
</evidence>
<keyword evidence="6 7" id="KW-0520">NAD</keyword>
<dbReference type="Proteomes" id="UP001556098">
    <property type="component" value="Unassembled WGS sequence"/>
</dbReference>
<dbReference type="InterPro" id="IPR006176">
    <property type="entry name" value="3-OHacyl-CoA_DH_NAD-bd"/>
</dbReference>
<dbReference type="PANTHER" id="PTHR48075:SF5">
    <property type="entry name" value="3-HYDROXYBUTYRYL-COA DEHYDROGENASE"/>
    <property type="match status" value="1"/>
</dbReference>
<dbReference type="RefSeq" id="WP_367877119.1">
    <property type="nucleotide sequence ID" value="NZ_JBFNXX010000004.1"/>
</dbReference>
<feature type="domain" description="3-hydroxyacyl-CoA dehydrogenase C-terminal" evidence="8">
    <location>
        <begin position="185"/>
        <end position="251"/>
    </location>
</feature>
<reference evidence="10 11" key="1">
    <citation type="submission" date="2024-07" db="EMBL/GenBank/DDBJ databases">
        <title>Marimonas sp.nov., isolated from tidal-flat sediment.</title>
        <authorList>
            <person name="Jayan J.N."/>
            <person name="Lee S.S."/>
        </authorList>
    </citation>
    <scope>NUCLEOTIDE SEQUENCE [LARGE SCALE GENOMIC DNA]</scope>
    <source>
        <strain evidence="10 11">MJW-29</strain>
    </source>
</reference>
<evidence type="ECO:0000256" key="2">
    <source>
        <dbReference type="ARBA" id="ARBA00004855"/>
    </source>
</evidence>
<dbReference type="GO" id="GO:0047728">
    <property type="term" value="F:carnitine 3-dehydrogenase activity"/>
    <property type="evidence" value="ECO:0007669"/>
    <property type="project" value="UniProtKB-EC"/>
</dbReference>
<organism evidence="10 11">
    <name type="scientific">Sulfitobacter sediminis</name>
    <dbReference type="NCBI Taxonomy" id="3234186"/>
    <lineage>
        <taxon>Bacteria</taxon>
        <taxon>Pseudomonadati</taxon>
        <taxon>Pseudomonadota</taxon>
        <taxon>Alphaproteobacteria</taxon>
        <taxon>Rhodobacterales</taxon>
        <taxon>Roseobacteraceae</taxon>
        <taxon>Sulfitobacter</taxon>
    </lineage>
</organism>
<evidence type="ECO:0000256" key="7">
    <source>
        <dbReference type="HAMAP-Rule" id="MF_02129"/>
    </source>
</evidence>
<comment type="similarity">
    <text evidence="7">Belongs to the 3-hydroxyacyl-CoA dehydrogenase family. L-carnitine dehydrogenase subfamily.</text>
</comment>
<comment type="caution">
    <text evidence="10">The sequence shown here is derived from an EMBL/GenBank/DDBJ whole genome shotgun (WGS) entry which is preliminary data.</text>
</comment>
<dbReference type="InterPro" id="IPR029069">
    <property type="entry name" value="HotDog_dom_sf"/>
</dbReference>
<evidence type="ECO:0000256" key="5">
    <source>
        <dbReference type="ARBA" id="ARBA00023002"/>
    </source>
</evidence>
<dbReference type="Pfam" id="PF00725">
    <property type="entry name" value="3HCDH"/>
    <property type="match status" value="1"/>
</dbReference>
<dbReference type="SUPFAM" id="SSF51735">
    <property type="entry name" value="NAD(P)-binding Rossmann-fold domains"/>
    <property type="match status" value="1"/>
</dbReference>
<gene>
    <name evidence="10" type="ORF">AB2B41_07370</name>
</gene>
<dbReference type="Gene3D" id="1.10.1040.10">
    <property type="entry name" value="N-(1-d-carboxylethyl)-l-norvaline Dehydrogenase, domain 2"/>
    <property type="match status" value="1"/>
</dbReference>
<evidence type="ECO:0000256" key="6">
    <source>
        <dbReference type="ARBA" id="ARBA00023027"/>
    </source>
</evidence>
<evidence type="ECO:0000313" key="11">
    <source>
        <dbReference type="Proteomes" id="UP001556098"/>
    </source>
</evidence>
<protein>
    <recommendedName>
        <fullName evidence="7">L-carnitine dehydrogenase</fullName>
        <shortName evidence="7">CDH</shortName>
        <shortName evidence="7">L-CDH</shortName>
        <ecNumber evidence="7">1.1.1.108</ecNumber>
    </recommendedName>
</protein>
<comment type="subunit">
    <text evidence="3 7">Homodimer.</text>
</comment>
<dbReference type="CDD" id="cd00586">
    <property type="entry name" value="4HBT"/>
    <property type="match status" value="1"/>
</dbReference>
<evidence type="ECO:0000256" key="1">
    <source>
        <dbReference type="ARBA" id="ARBA00004496"/>
    </source>
</evidence>
<dbReference type="InterPro" id="IPR008927">
    <property type="entry name" value="6-PGluconate_DH-like_C_sf"/>
</dbReference>
<evidence type="ECO:0000259" key="8">
    <source>
        <dbReference type="Pfam" id="PF00725"/>
    </source>
</evidence>
<feature type="binding site" evidence="7">
    <location>
        <begin position="9"/>
        <end position="14"/>
    </location>
    <ligand>
        <name>NAD(+)</name>
        <dbReference type="ChEBI" id="CHEBI:57540"/>
    </ligand>
</feature>
<dbReference type="EC" id="1.1.1.108" evidence="7"/>
<evidence type="ECO:0000259" key="9">
    <source>
        <dbReference type="Pfam" id="PF02737"/>
    </source>
</evidence>
<dbReference type="InterPro" id="IPR026578">
    <property type="entry name" value="L-carnitine_dehydrogenase"/>
</dbReference>
<keyword evidence="4 7" id="KW-0963">Cytoplasm</keyword>
<dbReference type="Pfam" id="PF13279">
    <property type="entry name" value="4HBT_2"/>
    <property type="match status" value="1"/>
</dbReference>
<dbReference type="HAMAP" id="MF_02129">
    <property type="entry name" value="L_carnitine_dehydrog"/>
    <property type="match status" value="1"/>
</dbReference>